<comment type="caution">
    <text evidence="2">The sequence shown here is derived from an EMBL/GenBank/DDBJ whole genome shotgun (WGS) entry which is preliminary data.</text>
</comment>
<evidence type="ECO:0000313" key="2">
    <source>
        <dbReference type="EMBL" id="CAK9031950.1"/>
    </source>
</evidence>
<proteinExistence type="predicted"/>
<dbReference type="EMBL" id="CAXAMN010010513">
    <property type="protein sequence ID" value="CAK9031950.1"/>
    <property type="molecule type" value="Genomic_DNA"/>
</dbReference>
<sequence length="113" mass="12280">MAEDEETNVGITGKGLILGYTQLWKTWGTKLTSLALDLGMLLGQDDGMASPTSGKKSTRTKAARAKERAKNRDKKPPEAAPKLPKPKETDVTKKTAPKEQPAADEPDKVRFMA</sequence>
<organism evidence="2 3">
    <name type="scientific">Durusdinium trenchii</name>
    <dbReference type="NCBI Taxonomy" id="1381693"/>
    <lineage>
        <taxon>Eukaryota</taxon>
        <taxon>Sar</taxon>
        <taxon>Alveolata</taxon>
        <taxon>Dinophyceae</taxon>
        <taxon>Suessiales</taxon>
        <taxon>Symbiodiniaceae</taxon>
        <taxon>Durusdinium</taxon>
    </lineage>
</organism>
<evidence type="ECO:0000256" key="1">
    <source>
        <dbReference type="SAM" id="MobiDB-lite"/>
    </source>
</evidence>
<feature type="compositionally biased region" description="Basic and acidic residues" evidence="1">
    <location>
        <begin position="85"/>
        <end position="97"/>
    </location>
</feature>
<reference evidence="2 3" key="1">
    <citation type="submission" date="2024-02" db="EMBL/GenBank/DDBJ databases">
        <authorList>
            <person name="Chen Y."/>
            <person name="Shah S."/>
            <person name="Dougan E. K."/>
            <person name="Thang M."/>
            <person name="Chan C."/>
        </authorList>
    </citation>
    <scope>NUCLEOTIDE SEQUENCE [LARGE SCALE GENOMIC DNA]</scope>
</reference>
<gene>
    <name evidence="2" type="ORF">CCMP2556_LOCUS18487</name>
</gene>
<accession>A0ABP0KYR0</accession>
<dbReference type="Proteomes" id="UP001642484">
    <property type="component" value="Unassembled WGS sequence"/>
</dbReference>
<feature type="region of interest" description="Disordered" evidence="1">
    <location>
        <begin position="43"/>
        <end position="113"/>
    </location>
</feature>
<protein>
    <submittedName>
        <fullName evidence="2">Uncharacterized protein</fullName>
    </submittedName>
</protein>
<keyword evidence="3" id="KW-1185">Reference proteome</keyword>
<evidence type="ECO:0000313" key="3">
    <source>
        <dbReference type="Proteomes" id="UP001642484"/>
    </source>
</evidence>
<name>A0ABP0KYR0_9DINO</name>
<feature type="compositionally biased region" description="Basic and acidic residues" evidence="1">
    <location>
        <begin position="64"/>
        <end position="77"/>
    </location>
</feature>